<name>A0AAV2G014_9ROSI</name>
<reference evidence="2 3" key="1">
    <citation type="submission" date="2024-04" db="EMBL/GenBank/DDBJ databases">
        <authorList>
            <person name="Fracassetti M."/>
        </authorList>
    </citation>
    <scope>NUCLEOTIDE SEQUENCE [LARGE SCALE GENOMIC DNA]</scope>
</reference>
<dbReference type="EMBL" id="OZ034820">
    <property type="protein sequence ID" value="CAL1403228.1"/>
    <property type="molecule type" value="Genomic_DNA"/>
</dbReference>
<evidence type="ECO:0000256" key="1">
    <source>
        <dbReference type="SAM" id="SignalP"/>
    </source>
</evidence>
<accession>A0AAV2G014</accession>
<protein>
    <recommendedName>
        <fullName evidence="4">S-protein homolog</fullName>
    </recommendedName>
</protein>
<feature type="chain" id="PRO_5043841939" description="S-protein homolog" evidence="1">
    <location>
        <begin position="26"/>
        <end position="141"/>
    </location>
</feature>
<proteinExistence type="predicted"/>
<keyword evidence="1" id="KW-0732">Signal</keyword>
<evidence type="ECO:0008006" key="4">
    <source>
        <dbReference type="Google" id="ProtNLM"/>
    </source>
</evidence>
<feature type="signal peptide" evidence="1">
    <location>
        <begin position="1"/>
        <end position="25"/>
    </location>
</feature>
<organism evidence="2 3">
    <name type="scientific">Linum trigynum</name>
    <dbReference type="NCBI Taxonomy" id="586398"/>
    <lineage>
        <taxon>Eukaryota</taxon>
        <taxon>Viridiplantae</taxon>
        <taxon>Streptophyta</taxon>
        <taxon>Embryophyta</taxon>
        <taxon>Tracheophyta</taxon>
        <taxon>Spermatophyta</taxon>
        <taxon>Magnoliopsida</taxon>
        <taxon>eudicotyledons</taxon>
        <taxon>Gunneridae</taxon>
        <taxon>Pentapetalae</taxon>
        <taxon>rosids</taxon>
        <taxon>fabids</taxon>
        <taxon>Malpighiales</taxon>
        <taxon>Linaceae</taxon>
        <taxon>Linum</taxon>
    </lineage>
</organism>
<dbReference type="Proteomes" id="UP001497516">
    <property type="component" value="Chromosome 7"/>
</dbReference>
<dbReference type="AlphaFoldDB" id="A0AAV2G014"/>
<gene>
    <name evidence="2" type="ORF">LTRI10_LOCUS43174</name>
</gene>
<keyword evidence="3" id="KW-1185">Reference proteome</keyword>
<evidence type="ECO:0000313" key="2">
    <source>
        <dbReference type="EMBL" id="CAL1403228.1"/>
    </source>
</evidence>
<sequence>MSPQPIIPIFILLLTTATIPRLGSATTLVIKNEQKQNLAYVRCYNGLVIAEEDAIRPGKQITVALPYANKAPGKGELPALCVGAYNPSHGRHNVLYYFYDSSKDFERCKSDCVIQVTDTGFNRWNAEKRVWDMVPPRTWLS</sequence>
<evidence type="ECO:0000313" key="3">
    <source>
        <dbReference type="Proteomes" id="UP001497516"/>
    </source>
</evidence>